<keyword evidence="1" id="KW-0597">Phosphoprotein</keyword>
<dbReference type="InterPro" id="IPR052181">
    <property type="entry name" value="5hmC_binding"/>
</dbReference>
<keyword evidence="4" id="KW-1185">Reference proteome</keyword>
<feature type="domain" description="EVE" evidence="2">
    <location>
        <begin position="2"/>
        <end position="150"/>
    </location>
</feature>
<dbReference type="SUPFAM" id="SSF88697">
    <property type="entry name" value="PUA domain-like"/>
    <property type="match status" value="1"/>
</dbReference>
<dbReference type="OrthoDB" id="9791347at2"/>
<dbReference type="InterPro" id="IPR015947">
    <property type="entry name" value="PUA-like_sf"/>
</dbReference>
<name>A0A369BVK0_9GAMM</name>
<accession>A0A369BVK0</accession>
<dbReference type="Proteomes" id="UP000252707">
    <property type="component" value="Unassembled WGS sequence"/>
</dbReference>
<evidence type="ECO:0000259" key="2">
    <source>
        <dbReference type="Pfam" id="PF01878"/>
    </source>
</evidence>
<protein>
    <submittedName>
        <fullName evidence="3">Putative RNA-binding protein with PUA-like domain</fullName>
    </submittedName>
</protein>
<reference evidence="3 4" key="1">
    <citation type="submission" date="2018-07" db="EMBL/GenBank/DDBJ databases">
        <title>Genomic Encyclopedia of Type Strains, Phase IV (KMG-IV): sequencing the most valuable type-strain genomes for metagenomic binning, comparative biology and taxonomic classification.</title>
        <authorList>
            <person name="Goeker M."/>
        </authorList>
    </citation>
    <scope>NUCLEOTIDE SEQUENCE [LARGE SCALE GENOMIC DNA]</scope>
    <source>
        <strain evidence="3 4">DSM 26407</strain>
    </source>
</reference>
<comment type="caution">
    <text evidence="3">The sequence shown here is derived from an EMBL/GenBank/DDBJ whole genome shotgun (WGS) entry which is preliminary data.</text>
</comment>
<evidence type="ECO:0000313" key="4">
    <source>
        <dbReference type="Proteomes" id="UP000252707"/>
    </source>
</evidence>
<dbReference type="Gene3D" id="3.10.590.10">
    <property type="entry name" value="ph1033 like domains"/>
    <property type="match status" value="1"/>
</dbReference>
<dbReference type="InterPro" id="IPR047197">
    <property type="entry name" value="THYN1-like_EVE"/>
</dbReference>
<proteinExistence type="predicted"/>
<dbReference type="EMBL" id="QPJY01000016">
    <property type="protein sequence ID" value="RCX24748.1"/>
    <property type="molecule type" value="Genomic_DNA"/>
</dbReference>
<dbReference type="CDD" id="cd21133">
    <property type="entry name" value="EVE"/>
    <property type="match status" value="1"/>
</dbReference>
<dbReference type="PANTHER" id="PTHR14087:SF7">
    <property type="entry name" value="THYMOCYTE NUCLEAR PROTEIN 1"/>
    <property type="match status" value="1"/>
</dbReference>
<dbReference type="AlphaFoldDB" id="A0A369BVK0"/>
<dbReference type="RefSeq" id="WP_114281199.1">
    <property type="nucleotide sequence ID" value="NZ_QPJY01000016.1"/>
</dbReference>
<organism evidence="3 4">
    <name type="scientific">Thioalbus denitrificans</name>
    <dbReference type="NCBI Taxonomy" id="547122"/>
    <lineage>
        <taxon>Bacteria</taxon>
        <taxon>Pseudomonadati</taxon>
        <taxon>Pseudomonadota</taxon>
        <taxon>Gammaproteobacteria</taxon>
        <taxon>Chromatiales</taxon>
        <taxon>Ectothiorhodospiraceae</taxon>
        <taxon>Thioalbus</taxon>
    </lineage>
</organism>
<dbReference type="Pfam" id="PF01878">
    <property type="entry name" value="EVE"/>
    <property type="match status" value="1"/>
</dbReference>
<dbReference type="InterPro" id="IPR002740">
    <property type="entry name" value="EVE_domain"/>
</dbReference>
<gene>
    <name evidence="3" type="ORF">DFQ59_11633</name>
</gene>
<evidence type="ECO:0000313" key="3">
    <source>
        <dbReference type="EMBL" id="RCX24748.1"/>
    </source>
</evidence>
<dbReference type="PANTHER" id="PTHR14087">
    <property type="entry name" value="THYMOCYTE NUCLEAR PROTEIN 1"/>
    <property type="match status" value="1"/>
</dbReference>
<sequence>MNYWLFKSEPDVFGIDHLMKMPKRTEHWDGVRNYQARNMMRDGMRKGDLAFLYHSNCAEPGIVGIVEIVREGYPDFTAFDPDTKYFDPKSDPDNPRWYMVDVKFKRRLERTITLAELKEHPELEGMPLVRKGNRLSVMPVAPEHWEFILGLE</sequence>
<dbReference type="FunFam" id="3.10.590.10:FF:000003">
    <property type="entry name" value="Thymocyte nuclear protein 1"/>
    <property type="match status" value="1"/>
</dbReference>
<evidence type="ECO:0000256" key="1">
    <source>
        <dbReference type="ARBA" id="ARBA00022553"/>
    </source>
</evidence>